<keyword evidence="2" id="KW-0238">DNA-binding</keyword>
<dbReference type="InterPro" id="IPR010985">
    <property type="entry name" value="Ribbon_hlx_hlx"/>
</dbReference>
<dbReference type="Gene3D" id="1.10.1220.10">
    <property type="entry name" value="Met repressor-like"/>
    <property type="match status" value="1"/>
</dbReference>
<protein>
    <submittedName>
        <fullName evidence="2">Transcriptional regulator, contains Arc/MetJ-type RHH (Ribbon-helix-helix) DNA-binding domain</fullName>
    </submittedName>
</protein>
<evidence type="ECO:0000256" key="1">
    <source>
        <dbReference type="SAM" id="MobiDB-lite"/>
    </source>
</evidence>
<reference evidence="3" key="1">
    <citation type="submission" date="2016-10" db="EMBL/GenBank/DDBJ databases">
        <authorList>
            <person name="Varghese N."/>
            <person name="Submissions S."/>
        </authorList>
    </citation>
    <scope>NUCLEOTIDE SEQUENCE [LARGE SCALE GENOMIC DNA]</scope>
    <source>
        <strain evidence="3">DC30,IBRC 10041,KCTC 4046</strain>
    </source>
</reference>
<dbReference type="SUPFAM" id="SSF47598">
    <property type="entry name" value="Ribbon-helix-helix"/>
    <property type="match status" value="1"/>
</dbReference>
<gene>
    <name evidence="2" type="ORF">SAMN05216564_1046</name>
</gene>
<evidence type="ECO:0000313" key="2">
    <source>
        <dbReference type="EMBL" id="SDY23402.1"/>
    </source>
</evidence>
<dbReference type="Proteomes" id="UP000199079">
    <property type="component" value="Unassembled WGS sequence"/>
</dbReference>
<dbReference type="EMBL" id="FNPC01000004">
    <property type="protein sequence ID" value="SDY23402.1"/>
    <property type="molecule type" value="Genomic_DNA"/>
</dbReference>
<dbReference type="PANTHER" id="PTHR36215:SF2">
    <property type="entry name" value="RIBBON-HELIX-HELIX PROTEIN COPG DOMAIN-CONTAINING PROTEIN"/>
    <property type="match status" value="1"/>
</dbReference>
<dbReference type="InterPro" id="IPR055544">
    <property type="entry name" value="DUF7120"/>
</dbReference>
<evidence type="ECO:0000313" key="3">
    <source>
        <dbReference type="Proteomes" id="UP000199079"/>
    </source>
</evidence>
<dbReference type="GO" id="GO:0003677">
    <property type="term" value="F:DNA binding"/>
    <property type="evidence" value="ECO:0007669"/>
    <property type="project" value="UniProtKB-KW"/>
</dbReference>
<dbReference type="InterPro" id="IPR013321">
    <property type="entry name" value="Arc_rbn_hlx_hlx"/>
</dbReference>
<feature type="region of interest" description="Disordered" evidence="1">
    <location>
        <begin position="48"/>
        <end position="104"/>
    </location>
</feature>
<keyword evidence="3" id="KW-1185">Reference proteome</keyword>
<dbReference type="PANTHER" id="PTHR36215">
    <property type="entry name" value="BLL4998 PROTEIN"/>
    <property type="match status" value="1"/>
</dbReference>
<proteinExistence type="predicted"/>
<dbReference type="GO" id="GO:0006355">
    <property type="term" value="P:regulation of DNA-templated transcription"/>
    <property type="evidence" value="ECO:0007669"/>
    <property type="project" value="InterPro"/>
</dbReference>
<dbReference type="Pfam" id="PF23434">
    <property type="entry name" value="DUF7120"/>
    <property type="match status" value="1"/>
</dbReference>
<name>A0A1H3I6Y0_9EURY</name>
<sequence>MPKVSVDIPEELLNDLDRHVGDDGKFVNRSDAVRASIRKTLDRLDEIDERHGRLETDADSGPVDANADSGPVDANAGPESADANPGSESADSKADGSGDGASDA</sequence>
<dbReference type="CDD" id="cd22231">
    <property type="entry name" value="RHH_NikR_HicB-like"/>
    <property type="match status" value="1"/>
</dbReference>
<dbReference type="AlphaFoldDB" id="A0A1H3I6Y0"/>
<organism evidence="2 3">
    <name type="scientific">Halopenitus persicus</name>
    <dbReference type="NCBI Taxonomy" id="1048396"/>
    <lineage>
        <taxon>Archaea</taxon>
        <taxon>Methanobacteriati</taxon>
        <taxon>Methanobacteriota</taxon>
        <taxon>Stenosarchaea group</taxon>
        <taxon>Halobacteria</taxon>
        <taxon>Halobacteriales</taxon>
        <taxon>Haloferacaceae</taxon>
        <taxon>Halopenitus</taxon>
    </lineage>
</organism>
<accession>A0A1H3I6Y0</accession>